<evidence type="ECO:0000256" key="6">
    <source>
        <dbReference type="ARBA" id="ARBA00022490"/>
    </source>
</evidence>
<keyword evidence="8 21" id="KW-0808">Transferase</keyword>
<dbReference type="GO" id="GO:0005737">
    <property type="term" value="C:cytoplasm"/>
    <property type="evidence" value="ECO:0007669"/>
    <property type="project" value="UniProtKB-SubCell"/>
</dbReference>
<dbReference type="GO" id="GO:0008270">
    <property type="term" value="F:zinc ion binding"/>
    <property type="evidence" value="ECO:0007669"/>
    <property type="project" value="UniProtKB-KW"/>
</dbReference>
<evidence type="ECO:0000256" key="3">
    <source>
        <dbReference type="ARBA" id="ARBA00004496"/>
    </source>
</evidence>
<dbReference type="InterPro" id="IPR037381">
    <property type="entry name" value="RFWD3"/>
</dbReference>
<dbReference type="InterPro" id="IPR001841">
    <property type="entry name" value="Znf_RING"/>
</dbReference>
<dbReference type="InterPro" id="IPR015943">
    <property type="entry name" value="WD40/YVTN_repeat-like_dom_sf"/>
</dbReference>
<evidence type="ECO:0000256" key="16">
    <source>
        <dbReference type="ARBA" id="ARBA00023242"/>
    </source>
</evidence>
<proteinExistence type="predicted"/>
<comment type="subcellular location">
    <subcellularLocation>
        <location evidence="3">Cytoplasm</location>
    </subcellularLocation>
    <subcellularLocation>
        <location evidence="2">Nucleus</location>
        <location evidence="2">PML body</location>
    </subcellularLocation>
</comment>
<keyword evidence="18" id="KW-0175">Coiled coil</keyword>
<keyword evidence="14" id="KW-0862">Zinc</keyword>
<keyword evidence="10" id="KW-0677">Repeat</keyword>
<dbReference type="SUPFAM" id="SSF57850">
    <property type="entry name" value="RING/U-box"/>
    <property type="match status" value="1"/>
</dbReference>
<evidence type="ECO:0000313" key="22">
    <source>
        <dbReference type="Proteomes" id="UP001151582"/>
    </source>
</evidence>
<keyword evidence="16" id="KW-0539">Nucleus</keyword>
<evidence type="ECO:0000256" key="15">
    <source>
        <dbReference type="ARBA" id="ARBA00023204"/>
    </source>
</evidence>
<dbReference type="OrthoDB" id="8062037at2759"/>
<evidence type="ECO:0000256" key="2">
    <source>
        <dbReference type="ARBA" id="ARBA00004322"/>
    </source>
</evidence>
<evidence type="ECO:0000256" key="9">
    <source>
        <dbReference type="ARBA" id="ARBA00022723"/>
    </source>
</evidence>
<dbReference type="SUPFAM" id="SSF50978">
    <property type="entry name" value="WD40 repeat-like"/>
    <property type="match status" value="1"/>
</dbReference>
<feature type="coiled-coil region" evidence="18">
    <location>
        <begin position="247"/>
        <end position="302"/>
    </location>
</feature>
<dbReference type="GO" id="GO:0036297">
    <property type="term" value="P:interstrand cross-link repair"/>
    <property type="evidence" value="ECO:0007669"/>
    <property type="project" value="InterPro"/>
</dbReference>
<evidence type="ECO:0000256" key="13">
    <source>
        <dbReference type="ARBA" id="ARBA00022786"/>
    </source>
</evidence>
<evidence type="ECO:0000256" key="5">
    <source>
        <dbReference type="ARBA" id="ARBA00012483"/>
    </source>
</evidence>
<feature type="region of interest" description="Disordered" evidence="19">
    <location>
        <begin position="1"/>
        <end position="21"/>
    </location>
</feature>
<evidence type="ECO:0000256" key="7">
    <source>
        <dbReference type="ARBA" id="ARBA00022574"/>
    </source>
</evidence>
<dbReference type="CDD" id="cd16450">
    <property type="entry name" value="mRING-C3HGC3_RFWD3"/>
    <property type="match status" value="1"/>
</dbReference>
<feature type="compositionally biased region" description="Low complexity" evidence="19">
    <location>
        <begin position="72"/>
        <end position="82"/>
    </location>
</feature>
<dbReference type="PANTHER" id="PTHR16047:SF7">
    <property type="entry name" value="E3 UBIQUITIN-PROTEIN LIGASE RFWD3"/>
    <property type="match status" value="1"/>
</dbReference>
<feature type="compositionally biased region" description="Pro residues" evidence="19">
    <location>
        <begin position="113"/>
        <end position="125"/>
    </location>
</feature>
<dbReference type="Pfam" id="PF13445">
    <property type="entry name" value="zf-RING_UBOX"/>
    <property type="match status" value="1"/>
</dbReference>
<comment type="catalytic activity">
    <reaction evidence="1">
        <text>S-ubiquitinyl-[E2 ubiquitin-conjugating enzyme]-L-cysteine + [acceptor protein]-L-lysine = [E2 ubiquitin-conjugating enzyme]-L-cysteine + N(6)-ubiquitinyl-[acceptor protein]-L-lysine.</text>
        <dbReference type="EC" id="2.3.2.27"/>
    </reaction>
</comment>
<sequence length="714" mass="77985">MTLEAAADGLAPTTAAVSPHFRRATSASGIEPTFPAHPSRSPEVNHHAMVADTSHPPALLRASSESAGLRGAAHQAQSSSAARTVVQFQRSGPAPSTNEELVVTHVVQGTTPPNAPMSEPPPSPSPNDFQPVVKRPRLVTTAPVDLPLVASAPGPEPAVGNDGEKEGAATVCIICFEPMTSAGSHRMVSLRCGHLFGRRCIWQWLNGRNARQRTGQRNCPQCKEFASTKHVHPVYAKQLAVLDNTELESMREKYHEALTRCHRAETELSRAQLSRDLLKGEMTQMEMHMAELRRDNQVLEQMVQAMATYPPSSLEDAGTIRELSSPTLPHSFTRFHLRHAITVSRQAHACRVLAFNPQDDMLLVSTQREGLAITAQRSQDPVLWTQSGTLDAPYGLVKISAHDPRHSDYLGLHSRPIRDIAQCPHTPHQVLTTSLDKTVKLVSTLTNTVAQSYILEAPGWSCCWHPTEPTYFMVGLSNGSVLLFDTRVTTGPVAKLLGAPLNRTPVHSLLCAQFGPEASSPLVLVAGSSNAIYWSCQWPSPGAQGWQGYWDSLPSPTQLSCYCITAHAPASQLLASYRNPAQRRLVHQVHSFTLGPIPVSPALTSATTNMTAPWMRQCHIEYPSRQVTMARTCLASFDANPDPQKPYRCFVVAGDDTTAAINLWDTSASLEAPTYSLSAKRDHYLDLKVCRLKEGKHLLVGLSDTQVCVYERSS</sequence>
<dbReference type="InterPro" id="IPR056527">
    <property type="entry name" value="WD40_RFWD3"/>
</dbReference>
<dbReference type="SMART" id="SM00184">
    <property type="entry name" value="RING"/>
    <property type="match status" value="1"/>
</dbReference>
<evidence type="ECO:0000256" key="12">
    <source>
        <dbReference type="ARBA" id="ARBA00022771"/>
    </source>
</evidence>
<keyword evidence="15" id="KW-0234">DNA repair</keyword>
<accession>A0A9W8BC12</accession>
<dbReference type="GO" id="GO:0005634">
    <property type="term" value="C:nucleus"/>
    <property type="evidence" value="ECO:0007669"/>
    <property type="project" value="InterPro"/>
</dbReference>
<reference evidence="21" key="1">
    <citation type="submission" date="2022-07" db="EMBL/GenBank/DDBJ databases">
        <title>Phylogenomic reconstructions and comparative analyses of Kickxellomycotina fungi.</title>
        <authorList>
            <person name="Reynolds N.K."/>
            <person name="Stajich J.E."/>
            <person name="Barry K."/>
            <person name="Grigoriev I.V."/>
            <person name="Crous P."/>
            <person name="Smith M.E."/>
        </authorList>
    </citation>
    <scope>NUCLEOTIDE SEQUENCE</scope>
    <source>
        <strain evidence="21">RSA 567</strain>
    </source>
</reference>
<evidence type="ECO:0000256" key="1">
    <source>
        <dbReference type="ARBA" id="ARBA00000900"/>
    </source>
</evidence>
<feature type="region of interest" description="Disordered" evidence="19">
    <location>
        <begin position="65"/>
        <end position="129"/>
    </location>
</feature>
<keyword evidence="22" id="KW-1185">Reference proteome</keyword>
<dbReference type="AlphaFoldDB" id="A0A9W8BC12"/>
<dbReference type="InterPro" id="IPR027370">
    <property type="entry name" value="Znf-RING_euk"/>
</dbReference>
<evidence type="ECO:0000259" key="20">
    <source>
        <dbReference type="PROSITE" id="PS50089"/>
    </source>
</evidence>
<feature type="compositionally biased region" description="Low complexity" evidence="19">
    <location>
        <begin position="1"/>
        <end position="16"/>
    </location>
</feature>
<comment type="caution">
    <text evidence="21">The sequence shown here is derived from an EMBL/GenBank/DDBJ whole genome shotgun (WGS) entry which is preliminary data.</text>
</comment>
<dbReference type="Gene3D" id="2.130.10.10">
    <property type="entry name" value="YVTN repeat-like/Quinoprotein amine dehydrogenase"/>
    <property type="match status" value="1"/>
</dbReference>
<keyword evidence="12 17" id="KW-0863">Zinc-finger</keyword>
<dbReference type="GO" id="GO:0061630">
    <property type="term" value="F:ubiquitin protein ligase activity"/>
    <property type="evidence" value="ECO:0007669"/>
    <property type="project" value="UniProtKB-EC"/>
</dbReference>
<keyword evidence="21" id="KW-0012">Acyltransferase</keyword>
<keyword evidence="6" id="KW-0963">Cytoplasm</keyword>
<comment type="pathway">
    <text evidence="4">Protein modification; protein ubiquitination.</text>
</comment>
<dbReference type="GO" id="GO:0016567">
    <property type="term" value="P:protein ubiquitination"/>
    <property type="evidence" value="ECO:0007669"/>
    <property type="project" value="InterPro"/>
</dbReference>
<keyword evidence="7" id="KW-0853">WD repeat</keyword>
<dbReference type="SMART" id="SM00320">
    <property type="entry name" value="WD40"/>
    <property type="match status" value="2"/>
</dbReference>
<feature type="domain" description="RING-type" evidence="20">
    <location>
        <begin position="172"/>
        <end position="223"/>
    </location>
</feature>
<evidence type="ECO:0000256" key="4">
    <source>
        <dbReference type="ARBA" id="ARBA00004906"/>
    </source>
</evidence>
<organism evidence="21 22">
    <name type="scientific">Dimargaris verticillata</name>
    <dbReference type="NCBI Taxonomy" id="2761393"/>
    <lineage>
        <taxon>Eukaryota</taxon>
        <taxon>Fungi</taxon>
        <taxon>Fungi incertae sedis</taxon>
        <taxon>Zoopagomycota</taxon>
        <taxon>Kickxellomycotina</taxon>
        <taxon>Dimargaritomycetes</taxon>
        <taxon>Dimargaritales</taxon>
        <taxon>Dimargaritaceae</taxon>
        <taxon>Dimargaris</taxon>
    </lineage>
</organism>
<protein>
    <recommendedName>
        <fullName evidence="5">RING-type E3 ubiquitin transferase</fullName>
        <ecNumber evidence="5">2.3.2.27</ecNumber>
    </recommendedName>
</protein>
<feature type="compositionally biased region" description="Polar residues" evidence="19">
    <location>
        <begin position="86"/>
        <end position="99"/>
    </location>
</feature>
<dbReference type="PROSITE" id="PS50089">
    <property type="entry name" value="ZF_RING_2"/>
    <property type="match status" value="1"/>
</dbReference>
<keyword evidence="9" id="KW-0479">Metal-binding</keyword>
<dbReference type="EC" id="2.3.2.27" evidence="5"/>
<dbReference type="Gene3D" id="3.30.40.10">
    <property type="entry name" value="Zinc/RING finger domain, C3HC4 (zinc finger)"/>
    <property type="match status" value="1"/>
</dbReference>
<keyword evidence="11" id="KW-0227">DNA damage</keyword>
<evidence type="ECO:0000256" key="11">
    <source>
        <dbReference type="ARBA" id="ARBA00022763"/>
    </source>
</evidence>
<gene>
    <name evidence="21" type="primary">RFWD3</name>
    <name evidence="21" type="ORF">H4R34_000745</name>
</gene>
<dbReference type="InterPro" id="IPR001680">
    <property type="entry name" value="WD40_rpt"/>
</dbReference>
<keyword evidence="13" id="KW-0833">Ubl conjugation pathway</keyword>
<evidence type="ECO:0000256" key="18">
    <source>
        <dbReference type="SAM" id="Coils"/>
    </source>
</evidence>
<evidence type="ECO:0000256" key="19">
    <source>
        <dbReference type="SAM" id="MobiDB-lite"/>
    </source>
</evidence>
<dbReference type="EMBL" id="JANBQB010000024">
    <property type="protein sequence ID" value="KAJ1984277.1"/>
    <property type="molecule type" value="Genomic_DNA"/>
</dbReference>
<name>A0A9W8BC12_9FUNG</name>
<evidence type="ECO:0000256" key="14">
    <source>
        <dbReference type="ARBA" id="ARBA00022833"/>
    </source>
</evidence>
<evidence type="ECO:0000256" key="17">
    <source>
        <dbReference type="PROSITE-ProRule" id="PRU00175"/>
    </source>
</evidence>
<evidence type="ECO:0000313" key="21">
    <source>
        <dbReference type="EMBL" id="KAJ1984277.1"/>
    </source>
</evidence>
<evidence type="ECO:0000256" key="8">
    <source>
        <dbReference type="ARBA" id="ARBA00022679"/>
    </source>
</evidence>
<dbReference type="PANTHER" id="PTHR16047">
    <property type="entry name" value="RFWD3 PROTEIN"/>
    <property type="match status" value="1"/>
</dbReference>
<evidence type="ECO:0000256" key="10">
    <source>
        <dbReference type="ARBA" id="ARBA00022737"/>
    </source>
</evidence>
<dbReference type="Proteomes" id="UP001151582">
    <property type="component" value="Unassembled WGS sequence"/>
</dbReference>
<dbReference type="Pfam" id="PF23419">
    <property type="entry name" value="WD40_RFWD3"/>
    <property type="match status" value="1"/>
</dbReference>
<dbReference type="InterPro" id="IPR036322">
    <property type="entry name" value="WD40_repeat_dom_sf"/>
</dbReference>
<dbReference type="InterPro" id="IPR013083">
    <property type="entry name" value="Znf_RING/FYVE/PHD"/>
</dbReference>